<gene>
    <name evidence="14" type="ORF">V6N12_054579</name>
</gene>
<dbReference type="PANTHER" id="PTHR27000:SF803">
    <property type="entry name" value="RECEPTOR-LIKE PROTEIN 45"/>
    <property type="match status" value="1"/>
</dbReference>
<comment type="subcellular location">
    <subcellularLocation>
        <location evidence="1">Cell membrane</location>
        <topology evidence="1">Single-pass membrane protein</topology>
    </subcellularLocation>
    <subcellularLocation>
        <location evidence="2">Membrane</location>
        <topology evidence="2">Single-pass type I membrane protein</topology>
    </subcellularLocation>
</comment>
<keyword evidence="15" id="KW-1185">Reference proteome</keyword>
<dbReference type="SUPFAM" id="SSF52047">
    <property type="entry name" value="RNI-like"/>
    <property type="match status" value="1"/>
</dbReference>
<dbReference type="PRINTS" id="PR00019">
    <property type="entry name" value="LEURICHRPT"/>
</dbReference>
<keyword evidence="7" id="KW-1133">Transmembrane helix</keyword>
<feature type="domain" description="Leucine-rich repeat-containing N-terminal plant-type" evidence="12">
    <location>
        <begin position="37"/>
        <end position="74"/>
    </location>
</feature>
<evidence type="ECO:0000313" key="14">
    <source>
        <dbReference type="EMBL" id="KAK8527363.1"/>
    </source>
</evidence>
<proteinExistence type="predicted"/>
<dbReference type="InterPro" id="IPR055414">
    <property type="entry name" value="LRR_R13L4/SHOC2-like"/>
</dbReference>
<keyword evidence="6" id="KW-0677">Repeat</keyword>
<evidence type="ECO:0000256" key="1">
    <source>
        <dbReference type="ARBA" id="ARBA00004162"/>
    </source>
</evidence>
<evidence type="ECO:0000259" key="12">
    <source>
        <dbReference type="Pfam" id="PF08263"/>
    </source>
</evidence>
<evidence type="ECO:0000256" key="5">
    <source>
        <dbReference type="ARBA" id="ARBA00022729"/>
    </source>
</evidence>
<evidence type="ECO:0000256" key="3">
    <source>
        <dbReference type="ARBA" id="ARBA00022614"/>
    </source>
</evidence>
<organism evidence="14 15">
    <name type="scientific">Hibiscus sabdariffa</name>
    <name type="common">roselle</name>
    <dbReference type="NCBI Taxonomy" id="183260"/>
    <lineage>
        <taxon>Eukaryota</taxon>
        <taxon>Viridiplantae</taxon>
        <taxon>Streptophyta</taxon>
        <taxon>Embryophyta</taxon>
        <taxon>Tracheophyta</taxon>
        <taxon>Spermatophyta</taxon>
        <taxon>Magnoliopsida</taxon>
        <taxon>eudicotyledons</taxon>
        <taxon>Gunneridae</taxon>
        <taxon>Pentapetalae</taxon>
        <taxon>rosids</taxon>
        <taxon>malvids</taxon>
        <taxon>Malvales</taxon>
        <taxon>Malvaceae</taxon>
        <taxon>Malvoideae</taxon>
        <taxon>Hibiscus</taxon>
    </lineage>
</organism>
<reference evidence="14 15" key="1">
    <citation type="journal article" date="2024" name="G3 (Bethesda)">
        <title>Genome assembly of Hibiscus sabdariffa L. provides insights into metabolisms of medicinal natural products.</title>
        <authorList>
            <person name="Kim T."/>
        </authorList>
    </citation>
    <scope>NUCLEOTIDE SEQUENCE [LARGE SCALE GENOMIC DNA]</scope>
    <source>
        <strain evidence="14">TK-2024</strain>
        <tissue evidence="14">Old leaves</tissue>
    </source>
</reference>
<keyword evidence="3" id="KW-0433">Leucine-rich repeat</keyword>
<feature type="domain" description="Disease resistance R13L4/SHOC-2-like LRR" evidence="13">
    <location>
        <begin position="191"/>
        <end position="435"/>
    </location>
</feature>
<evidence type="ECO:0000256" key="7">
    <source>
        <dbReference type="ARBA" id="ARBA00022989"/>
    </source>
</evidence>
<evidence type="ECO:0000313" key="15">
    <source>
        <dbReference type="Proteomes" id="UP001472677"/>
    </source>
</evidence>
<evidence type="ECO:0000256" key="6">
    <source>
        <dbReference type="ARBA" id="ARBA00022737"/>
    </source>
</evidence>
<evidence type="ECO:0000256" key="11">
    <source>
        <dbReference type="SAM" id="SignalP"/>
    </source>
</evidence>
<dbReference type="InterPro" id="IPR013210">
    <property type="entry name" value="LRR_N_plant-typ"/>
</dbReference>
<dbReference type="InterPro" id="IPR001611">
    <property type="entry name" value="Leu-rich_rpt"/>
</dbReference>
<dbReference type="Proteomes" id="UP001472677">
    <property type="component" value="Unassembled WGS sequence"/>
</dbReference>
<protein>
    <recommendedName>
        <fullName evidence="16">Leucine-rich repeat-containing N-terminal plant-type domain-containing protein</fullName>
    </recommendedName>
</protein>
<evidence type="ECO:0000256" key="10">
    <source>
        <dbReference type="ARBA" id="ARBA00023180"/>
    </source>
</evidence>
<dbReference type="SMART" id="SM00369">
    <property type="entry name" value="LRR_TYP"/>
    <property type="match status" value="8"/>
</dbReference>
<keyword evidence="8" id="KW-0472">Membrane</keyword>
<sequence length="633" mass="70085">MVENNQMGNTFLNLPLLIIFHFSMPSSSIKLPNIFTDQSALLALKDHVTHDPGNVLTTTWSTSTPVCNWFGVSCGPRHRRVTALDLTGLGLVGTLPPHGEIPSWLGSLTELRELSLNYNMLSGPIPKDMYDDLPSLEVLNLRGMMPQQIGNLTNLEILSLGYNNLVGPIPPAIFNASTLSVIDLESNQLSGSLPSNMGPWLPNLKYLILGSNQLVGSFPIEIAGLKDLTHFSLSSNRITGSIPESFGDLLSLESLDLSRNSLSGEIPKSLEKLCYLDYFNASFNRLEGEILDGGSFANWKNVTNLDFSGNNLSGAIPDRICDLNSGLRYLGLNDNQLEGALPLSLINCSELVILNVANNKLSDTFPHWLGTLPRLRVLILSSNRFHGSIQDSIATSSFPRLQMLDLSGNDFTGLLPTNFFQNLKALRQVVEYEYEYDDYRYSVNVTIRGLELPFTITVAIPIFTCTDLSLNGFHGEIPEAIGELSMLLALNLSHNTLTDLTFLEVLKFQNNNLVGSIPRGKQFETFQNDSYAGNLDLCEFPLSKECGNVEGSQTEKHKVNGKGIAFIWKVALMGYGSGMVLEISMAYVVFTTGRPWWLVRMIERDLKEKITSWIQKKKKDETTGFSGENDRVL</sequence>
<evidence type="ECO:0000259" key="13">
    <source>
        <dbReference type="Pfam" id="PF23598"/>
    </source>
</evidence>
<evidence type="ECO:0000256" key="8">
    <source>
        <dbReference type="ARBA" id="ARBA00023136"/>
    </source>
</evidence>
<accession>A0ABR2D0V6</accession>
<name>A0ABR2D0V6_9ROSI</name>
<dbReference type="InterPro" id="IPR032675">
    <property type="entry name" value="LRR_dom_sf"/>
</dbReference>
<comment type="caution">
    <text evidence="14">The sequence shown here is derived from an EMBL/GenBank/DDBJ whole genome shotgun (WGS) entry which is preliminary data.</text>
</comment>
<feature type="signal peptide" evidence="11">
    <location>
        <begin position="1"/>
        <end position="28"/>
    </location>
</feature>
<dbReference type="EMBL" id="JBBPBM010000038">
    <property type="protein sequence ID" value="KAK8527363.1"/>
    <property type="molecule type" value="Genomic_DNA"/>
</dbReference>
<dbReference type="PROSITE" id="PS51450">
    <property type="entry name" value="LRR"/>
    <property type="match status" value="1"/>
</dbReference>
<evidence type="ECO:0000256" key="2">
    <source>
        <dbReference type="ARBA" id="ARBA00004479"/>
    </source>
</evidence>
<evidence type="ECO:0000256" key="9">
    <source>
        <dbReference type="ARBA" id="ARBA00023170"/>
    </source>
</evidence>
<dbReference type="Pfam" id="PF00560">
    <property type="entry name" value="LRR_1"/>
    <property type="match status" value="1"/>
</dbReference>
<dbReference type="Pfam" id="PF23598">
    <property type="entry name" value="LRR_14"/>
    <property type="match status" value="1"/>
</dbReference>
<dbReference type="PANTHER" id="PTHR27000">
    <property type="entry name" value="LEUCINE-RICH REPEAT RECEPTOR-LIKE PROTEIN KINASE FAMILY PROTEIN-RELATED"/>
    <property type="match status" value="1"/>
</dbReference>
<keyword evidence="5 11" id="KW-0732">Signal</keyword>
<evidence type="ECO:0008006" key="16">
    <source>
        <dbReference type="Google" id="ProtNLM"/>
    </source>
</evidence>
<dbReference type="Gene3D" id="3.80.10.10">
    <property type="entry name" value="Ribonuclease Inhibitor"/>
    <property type="match status" value="3"/>
</dbReference>
<keyword evidence="9" id="KW-0675">Receptor</keyword>
<dbReference type="SUPFAM" id="SSF52058">
    <property type="entry name" value="L domain-like"/>
    <property type="match status" value="1"/>
</dbReference>
<evidence type="ECO:0000256" key="4">
    <source>
        <dbReference type="ARBA" id="ARBA00022692"/>
    </source>
</evidence>
<dbReference type="Pfam" id="PF08263">
    <property type="entry name" value="LRRNT_2"/>
    <property type="match status" value="1"/>
</dbReference>
<keyword evidence="10" id="KW-0325">Glycoprotein</keyword>
<keyword evidence="4" id="KW-0812">Transmembrane</keyword>
<dbReference type="InterPro" id="IPR003591">
    <property type="entry name" value="Leu-rich_rpt_typical-subtyp"/>
</dbReference>
<feature type="chain" id="PRO_5046698898" description="Leucine-rich repeat-containing N-terminal plant-type domain-containing protein" evidence="11">
    <location>
        <begin position="29"/>
        <end position="633"/>
    </location>
</feature>